<evidence type="ECO:0000256" key="6">
    <source>
        <dbReference type="SAM" id="Phobius"/>
    </source>
</evidence>
<gene>
    <name evidence="8" type="ORF">GM418_00010</name>
</gene>
<accession>A0A6I6JH19</accession>
<dbReference type="PANTHER" id="PTHR32322">
    <property type="entry name" value="INNER MEMBRANE TRANSPORTER"/>
    <property type="match status" value="1"/>
</dbReference>
<feature type="transmembrane region" description="Helical" evidence="6">
    <location>
        <begin position="240"/>
        <end position="261"/>
    </location>
</feature>
<feature type="transmembrane region" description="Helical" evidence="6">
    <location>
        <begin position="28"/>
        <end position="48"/>
    </location>
</feature>
<dbReference type="PANTHER" id="PTHR32322:SF2">
    <property type="entry name" value="EAMA DOMAIN-CONTAINING PROTEIN"/>
    <property type="match status" value="1"/>
</dbReference>
<dbReference type="RefSeq" id="WP_158861932.1">
    <property type="nucleotide sequence ID" value="NZ_CP046401.1"/>
</dbReference>
<keyword evidence="4 6" id="KW-1133">Transmembrane helix</keyword>
<dbReference type="EMBL" id="CP046401">
    <property type="protein sequence ID" value="QGY42096.1"/>
    <property type="molecule type" value="Genomic_DNA"/>
</dbReference>
<evidence type="ECO:0000256" key="4">
    <source>
        <dbReference type="ARBA" id="ARBA00022989"/>
    </source>
</evidence>
<dbReference type="InterPro" id="IPR050638">
    <property type="entry name" value="AA-Vitamin_Transporters"/>
</dbReference>
<evidence type="ECO:0000313" key="8">
    <source>
        <dbReference type="EMBL" id="QGY42096.1"/>
    </source>
</evidence>
<feature type="transmembrane region" description="Helical" evidence="6">
    <location>
        <begin position="268"/>
        <end position="283"/>
    </location>
</feature>
<reference evidence="8 9" key="1">
    <citation type="submission" date="2019-11" db="EMBL/GenBank/DDBJ databases">
        <authorList>
            <person name="Zheng R.K."/>
            <person name="Sun C.M."/>
        </authorList>
    </citation>
    <scope>NUCLEOTIDE SEQUENCE [LARGE SCALE GENOMIC DNA]</scope>
    <source>
        <strain evidence="8 9">WC007</strain>
    </source>
</reference>
<dbReference type="SUPFAM" id="SSF103481">
    <property type="entry name" value="Multidrug resistance efflux transporter EmrE"/>
    <property type="match status" value="2"/>
</dbReference>
<comment type="subcellular location">
    <subcellularLocation>
        <location evidence="1">Membrane</location>
        <topology evidence="1">Multi-pass membrane protein</topology>
    </subcellularLocation>
</comment>
<comment type="similarity">
    <text evidence="2">Belongs to the EamA transporter family.</text>
</comment>
<evidence type="ECO:0000313" key="9">
    <source>
        <dbReference type="Proteomes" id="UP000428260"/>
    </source>
</evidence>
<feature type="transmembrane region" description="Helical" evidence="6">
    <location>
        <begin position="143"/>
        <end position="163"/>
    </location>
</feature>
<evidence type="ECO:0000256" key="1">
    <source>
        <dbReference type="ARBA" id="ARBA00004141"/>
    </source>
</evidence>
<evidence type="ECO:0000256" key="2">
    <source>
        <dbReference type="ARBA" id="ARBA00007362"/>
    </source>
</evidence>
<feature type="transmembrane region" description="Helical" evidence="6">
    <location>
        <begin position="175"/>
        <end position="194"/>
    </location>
</feature>
<dbReference type="InterPro" id="IPR000620">
    <property type="entry name" value="EamA_dom"/>
</dbReference>
<evidence type="ECO:0000256" key="3">
    <source>
        <dbReference type="ARBA" id="ARBA00022692"/>
    </source>
</evidence>
<proteinExistence type="inferred from homology"/>
<dbReference type="InterPro" id="IPR037185">
    <property type="entry name" value="EmrE-like"/>
</dbReference>
<sequence>MIYLFASIISSTSIYIIFRWAKNYSCNLTHLITVNYVTATIFGAVLFSPSESLFTDQTKSWLPFALLLGILFTGLFFLIGNSSQKAGITVTTLANKLSLVFPVLFSLLFFNEKISTLKYVGLISSFAAIMLTVYKKEIKKTNVIYILLPVSIFIGSGFADSIVKYVQTLKTSPEQIPVFTTCVFFVAFVFALLFSVRNGKKVLNALIPTVLLGILLGIANFGSLYFLMNALSSDYLESSLIFAVNNMSIVALSAIVGYIIFNEKLNKINYAGLALAFVSLYFLT</sequence>
<keyword evidence="5 6" id="KW-0472">Membrane</keyword>
<protein>
    <submittedName>
        <fullName evidence="8">EamA family transporter</fullName>
    </submittedName>
</protein>
<keyword evidence="9" id="KW-1185">Reference proteome</keyword>
<organism evidence="8 9">
    <name type="scientific">Maribellus comscasis</name>
    <dbReference type="NCBI Taxonomy" id="2681766"/>
    <lineage>
        <taxon>Bacteria</taxon>
        <taxon>Pseudomonadati</taxon>
        <taxon>Bacteroidota</taxon>
        <taxon>Bacteroidia</taxon>
        <taxon>Marinilabiliales</taxon>
        <taxon>Prolixibacteraceae</taxon>
        <taxon>Maribellus</taxon>
    </lineage>
</organism>
<dbReference type="KEGG" id="mcos:GM418_00010"/>
<feature type="domain" description="EamA" evidence="7">
    <location>
        <begin position="2"/>
        <end position="133"/>
    </location>
</feature>
<dbReference type="Pfam" id="PF00892">
    <property type="entry name" value="EamA"/>
    <property type="match status" value="1"/>
</dbReference>
<feature type="transmembrane region" description="Helical" evidence="6">
    <location>
        <begin position="60"/>
        <end position="79"/>
    </location>
</feature>
<dbReference type="AlphaFoldDB" id="A0A6I6JH19"/>
<dbReference type="GO" id="GO:0016020">
    <property type="term" value="C:membrane"/>
    <property type="evidence" value="ECO:0007669"/>
    <property type="project" value="UniProtKB-SubCell"/>
</dbReference>
<evidence type="ECO:0000256" key="5">
    <source>
        <dbReference type="ARBA" id="ARBA00023136"/>
    </source>
</evidence>
<dbReference type="Gene3D" id="1.10.3730.20">
    <property type="match status" value="1"/>
</dbReference>
<name>A0A6I6JH19_9BACT</name>
<feature type="transmembrane region" description="Helical" evidence="6">
    <location>
        <begin position="116"/>
        <end position="134"/>
    </location>
</feature>
<evidence type="ECO:0000259" key="7">
    <source>
        <dbReference type="Pfam" id="PF00892"/>
    </source>
</evidence>
<dbReference type="Proteomes" id="UP000428260">
    <property type="component" value="Chromosome"/>
</dbReference>
<feature type="transmembrane region" description="Helical" evidence="6">
    <location>
        <begin position="86"/>
        <end position="110"/>
    </location>
</feature>
<feature type="transmembrane region" description="Helical" evidence="6">
    <location>
        <begin position="206"/>
        <end position="228"/>
    </location>
</feature>
<keyword evidence="3 6" id="KW-0812">Transmembrane</keyword>